<proteinExistence type="inferred from homology"/>
<comment type="caution">
    <text evidence="3">The sequence shown here is derived from an EMBL/GenBank/DDBJ whole genome shotgun (WGS) entry which is preliminary data.</text>
</comment>
<dbReference type="Gene3D" id="3.30.450.40">
    <property type="match status" value="1"/>
</dbReference>
<dbReference type="GO" id="GO:0005829">
    <property type="term" value="C:cytosol"/>
    <property type="evidence" value="ECO:0007669"/>
    <property type="project" value="TreeGrafter"/>
</dbReference>
<accession>A0AAN8NS69</accession>
<dbReference type="InterPro" id="IPR003018">
    <property type="entry name" value="GAF"/>
</dbReference>
<gene>
    <name evidence="3" type="ORF">TWF718_008983</name>
</gene>
<dbReference type="InterPro" id="IPR051330">
    <property type="entry name" value="Phosphatase_reg/MetRdx"/>
</dbReference>
<dbReference type="GO" id="GO:0033745">
    <property type="term" value="F:L-methionine-(R)-S-oxide reductase activity"/>
    <property type="evidence" value="ECO:0007669"/>
    <property type="project" value="TreeGrafter"/>
</dbReference>
<keyword evidence="4" id="KW-1185">Reference proteome</keyword>
<dbReference type="InterPro" id="IPR029016">
    <property type="entry name" value="GAF-like_dom_sf"/>
</dbReference>
<sequence>MKLKKIANAASLLWHGLKALPEPSNRVNWAGFYVRDGPDNLILGPFQGRLFMRKRTGSLSNDILFTGAARTAETQIVDDVHSDVSHVACDSSTKSEIVVPILFNGEVVGVIDIDCEEEKGFTEEDREALERIAVLLAEGCDWASLK</sequence>
<name>A0AAN8NS69_9PEZI</name>
<feature type="domain" description="GAF" evidence="2">
    <location>
        <begin position="38"/>
        <end position="137"/>
    </location>
</feature>
<evidence type="ECO:0000313" key="3">
    <source>
        <dbReference type="EMBL" id="KAK6339587.1"/>
    </source>
</evidence>
<evidence type="ECO:0000259" key="2">
    <source>
        <dbReference type="Pfam" id="PF13185"/>
    </source>
</evidence>
<dbReference type="Pfam" id="PF13185">
    <property type="entry name" value="GAF_2"/>
    <property type="match status" value="1"/>
</dbReference>
<dbReference type="Proteomes" id="UP001313282">
    <property type="component" value="Unassembled WGS sequence"/>
</dbReference>
<protein>
    <recommendedName>
        <fullName evidence="2">GAF domain-containing protein</fullName>
    </recommendedName>
</protein>
<comment type="similarity">
    <text evidence="1">Belongs to the free Met sulfoxide reductase family.</text>
</comment>
<evidence type="ECO:0000313" key="4">
    <source>
        <dbReference type="Proteomes" id="UP001313282"/>
    </source>
</evidence>
<evidence type="ECO:0000256" key="1">
    <source>
        <dbReference type="ARBA" id="ARBA00038454"/>
    </source>
</evidence>
<reference evidence="3 4" key="1">
    <citation type="submission" date="2019-10" db="EMBL/GenBank/DDBJ databases">
        <authorList>
            <person name="Palmer J.M."/>
        </authorList>
    </citation>
    <scope>NUCLEOTIDE SEQUENCE [LARGE SCALE GENOMIC DNA]</scope>
    <source>
        <strain evidence="3 4">TWF718</strain>
    </source>
</reference>
<dbReference type="PANTHER" id="PTHR21021">
    <property type="entry name" value="GAF/PUTATIVE CYTOSKELETAL PROTEIN"/>
    <property type="match status" value="1"/>
</dbReference>
<dbReference type="SUPFAM" id="SSF55781">
    <property type="entry name" value="GAF domain-like"/>
    <property type="match status" value="1"/>
</dbReference>
<organism evidence="3 4">
    <name type="scientific">Orbilia javanica</name>
    <dbReference type="NCBI Taxonomy" id="47235"/>
    <lineage>
        <taxon>Eukaryota</taxon>
        <taxon>Fungi</taxon>
        <taxon>Dikarya</taxon>
        <taxon>Ascomycota</taxon>
        <taxon>Pezizomycotina</taxon>
        <taxon>Orbiliomycetes</taxon>
        <taxon>Orbiliales</taxon>
        <taxon>Orbiliaceae</taxon>
        <taxon>Orbilia</taxon>
    </lineage>
</organism>
<dbReference type="PANTHER" id="PTHR21021:SF15">
    <property type="entry name" value="FREE METHIONINE-R-SULFOXIDE REDUCTASE"/>
    <property type="match status" value="1"/>
</dbReference>
<dbReference type="AlphaFoldDB" id="A0AAN8NS69"/>
<dbReference type="EMBL" id="JAVHNR010000006">
    <property type="protein sequence ID" value="KAK6339587.1"/>
    <property type="molecule type" value="Genomic_DNA"/>
</dbReference>